<evidence type="ECO:0000256" key="1">
    <source>
        <dbReference type="SAM" id="SignalP"/>
    </source>
</evidence>
<dbReference type="EMBL" id="JAAGBB010000010">
    <property type="protein sequence ID" value="MBR0664786.1"/>
    <property type="molecule type" value="Genomic_DNA"/>
</dbReference>
<evidence type="ECO:0000313" key="2">
    <source>
        <dbReference type="EMBL" id="MBR0664786.1"/>
    </source>
</evidence>
<feature type="signal peptide" evidence="1">
    <location>
        <begin position="1"/>
        <end position="21"/>
    </location>
</feature>
<protein>
    <submittedName>
        <fullName evidence="2">Uncharacterized protein</fullName>
    </submittedName>
</protein>
<name>A0ABS5EWW0_9PROT</name>
<comment type="caution">
    <text evidence="2">The sequence shown here is derived from an EMBL/GenBank/DDBJ whole genome shotgun (WGS) entry which is preliminary data.</text>
</comment>
<sequence>MQSLIAVCAASFVLFSVAARAQDPACQHLRSTLGIYETADPRERILEIYDGNAAQVRNLVMGFGNPPAPDGSLYGMVVGVRSVECPAGQSSFRTDVARFVLDQGGQVRRLPGLQLPQDARLVAVNGPESTSAWRIVPGFMSGRANVAMAYFVQQGAANEALLGFVNNDPQSAVTCDRFSEGIQPVPCQHKWQDHAVILTPHLADCLSRGGPPLARCCGELA</sequence>
<evidence type="ECO:0000313" key="3">
    <source>
        <dbReference type="Proteomes" id="UP001196870"/>
    </source>
</evidence>
<dbReference type="RefSeq" id="WP_211852447.1">
    <property type="nucleotide sequence ID" value="NZ_JAAGBB010000010.1"/>
</dbReference>
<dbReference type="Proteomes" id="UP001196870">
    <property type="component" value="Unassembled WGS sequence"/>
</dbReference>
<reference evidence="3" key="1">
    <citation type="journal article" date="2021" name="Syst. Appl. Microbiol.">
        <title>Roseomonas hellenica sp. nov., isolated from roots of wild-growing Alkanna tinctoria.</title>
        <authorList>
            <person name="Rat A."/>
            <person name="Naranjo H.D."/>
            <person name="Lebbe L."/>
            <person name="Cnockaert M."/>
            <person name="Krigas N."/>
            <person name="Grigoriadou K."/>
            <person name="Maloupa E."/>
            <person name="Willems A."/>
        </authorList>
    </citation>
    <scope>NUCLEOTIDE SEQUENCE [LARGE SCALE GENOMIC DNA]</scope>
    <source>
        <strain evidence="3">LMG 31523</strain>
    </source>
</reference>
<gene>
    <name evidence="2" type="ORF">GXW71_10530</name>
</gene>
<accession>A0ABS5EWW0</accession>
<keyword evidence="1" id="KW-0732">Signal</keyword>
<organism evidence="2 3">
    <name type="scientific">Plastoroseomonas hellenica</name>
    <dbReference type="NCBI Taxonomy" id="2687306"/>
    <lineage>
        <taxon>Bacteria</taxon>
        <taxon>Pseudomonadati</taxon>
        <taxon>Pseudomonadota</taxon>
        <taxon>Alphaproteobacteria</taxon>
        <taxon>Acetobacterales</taxon>
        <taxon>Acetobacteraceae</taxon>
        <taxon>Plastoroseomonas</taxon>
    </lineage>
</organism>
<proteinExistence type="predicted"/>
<keyword evidence="3" id="KW-1185">Reference proteome</keyword>
<feature type="chain" id="PRO_5046150199" evidence="1">
    <location>
        <begin position="22"/>
        <end position="221"/>
    </location>
</feature>